<dbReference type="EMBL" id="KB007857">
    <property type="protein sequence ID" value="ELR23493.1"/>
    <property type="molecule type" value="Genomic_DNA"/>
</dbReference>
<proteinExistence type="predicted"/>
<keyword evidence="2" id="KW-0067">ATP-binding</keyword>
<evidence type="ECO:0000313" key="3">
    <source>
        <dbReference type="EMBL" id="ELR23493.1"/>
    </source>
</evidence>
<organism evidence="3 4">
    <name type="scientific">Acanthamoeba castellanii (strain ATCC 30010 / Neff)</name>
    <dbReference type="NCBI Taxonomy" id="1257118"/>
    <lineage>
        <taxon>Eukaryota</taxon>
        <taxon>Amoebozoa</taxon>
        <taxon>Discosea</taxon>
        <taxon>Longamoebia</taxon>
        <taxon>Centramoebida</taxon>
        <taxon>Acanthamoebidae</taxon>
        <taxon>Acanthamoeba</taxon>
    </lineage>
</organism>
<name>L8HFH6_ACACF</name>
<dbReference type="GO" id="GO:0016260">
    <property type="term" value="P:selenocysteine biosynthetic process"/>
    <property type="evidence" value="ECO:0007669"/>
    <property type="project" value="TreeGrafter"/>
</dbReference>
<evidence type="ECO:0000256" key="1">
    <source>
        <dbReference type="ARBA" id="ARBA00022741"/>
    </source>
</evidence>
<dbReference type="KEGG" id="acan:ACA1_071140"/>
<dbReference type="AlphaFoldDB" id="L8HFH6"/>
<dbReference type="VEuPathDB" id="AmoebaDB:ACA1_071140"/>
<dbReference type="GeneID" id="14924473"/>
<dbReference type="InterPro" id="IPR036921">
    <property type="entry name" value="PurM-like_N_sf"/>
</dbReference>
<dbReference type="GO" id="GO:0004756">
    <property type="term" value="F:selenide, water dikinase activity"/>
    <property type="evidence" value="ECO:0007669"/>
    <property type="project" value="TreeGrafter"/>
</dbReference>
<sequence>MDPTDHNIMLMQMMKGFSNTAQEAGTQVTRGQTMINAWPLIGDAAEGDVVVLTKPLGIQLDINLNEWIHNLEVLNSHLAWIVGHIITSSNTTHIVNDFTII</sequence>
<reference evidence="3 4" key="1">
    <citation type="journal article" date="2013" name="Genome Biol.">
        <title>Genome of Acanthamoeba castellanii highlights extensive lateral gene transfer and early evolution of tyrosine kinase signaling.</title>
        <authorList>
            <person name="Clarke M."/>
            <person name="Lohan A.J."/>
            <person name="Liu B."/>
            <person name="Lagkouvardos I."/>
            <person name="Roy S."/>
            <person name="Zafar N."/>
            <person name="Bertelli C."/>
            <person name="Schilde C."/>
            <person name="Kianianmomeni A."/>
            <person name="Burglin T.R."/>
            <person name="Frech C."/>
            <person name="Turcotte B."/>
            <person name="Kopec K.O."/>
            <person name="Synnott J.M."/>
            <person name="Choo C."/>
            <person name="Paponov I."/>
            <person name="Finkler A."/>
            <person name="Soon Heng Tan C."/>
            <person name="Hutchins A.P."/>
            <person name="Weinmeier T."/>
            <person name="Rattei T."/>
            <person name="Chu J.S."/>
            <person name="Gimenez G."/>
            <person name="Irimia M."/>
            <person name="Rigden D.J."/>
            <person name="Fitzpatrick D.A."/>
            <person name="Lorenzo-Morales J."/>
            <person name="Bateman A."/>
            <person name="Chiu C.H."/>
            <person name="Tang P."/>
            <person name="Hegemann P."/>
            <person name="Fromm H."/>
            <person name="Raoult D."/>
            <person name="Greub G."/>
            <person name="Miranda-Saavedra D."/>
            <person name="Chen N."/>
            <person name="Nash P."/>
            <person name="Ginger M.L."/>
            <person name="Horn M."/>
            <person name="Schaap P."/>
            <person name="Caler L."/>
            <person name="Loftus B."/>
        </authorList>
    </citation>
    <scope>NUCLEOTIDE SEQUENCE [LARGE SCALE GENOMIC DNA]</scope>
    <source>
        <strain evidence="3 4">Neff</strain>
    </source>
</reference>
<dbReference type="InterPro" id="IPR004536">
    <property type="entry name" value="SPS/SelD"/>
</dbReference>
<dbReference type="Gene3D" id="3.30.1330.10">
    <property type="entry name" value="PurM-like, N-terminal domain"/>
    <property type="match status" value="1"/>
</dbReference>
<dbReference type="GO" id="GO:0005737">
    <property type="term" value="C:cytoplasm"/>
    <property type="evidence" value="ECO:0007669"/>
    <property type="project" value="TreeGrafter"/>
</dbReference>
<gene>
    <name evidence="3" type="ORF">ACA1_071140</name>
</gene>
<dbReference type="PANTHER" id="PTHR10256">
    <property type="entry name" value="SELENIDE, WATER DIKINASE"/>
    <property type="match status" value="1"/>
</dbReference>
<evidence type="ECO:0000313" key="4">
    <source>
        <dbReference type="Proteomes" id="UP000011083"/>
    </source>
</evidence>
<dbReference type="RefSeq" id="XP_004353021.1">
    <property type="nucleotide sequence ID" value="XM_004352969.1"/>
</dbReference>
<keyword evidence="4" id="KW-1185">Reference proteome</keyword>
<dbReference type="OrthoDB" id="409395at2759"/>
<keyword evidence="1" id="KW-0547">Nucleotide-binding</keyword>
<dbReference type="PANTHER" id="PTHR10256:SF0">
    <property type="entry name" value="INACTIVE SELENIDE, WATER DIKINASE-LIKE PROTEIN-RELATED"/>
    <property type="match status" value="1"/>
</dbReference>
<dbReference type="Proteomes" id="UP000011083">
    <property type="component" value="Unassembled WGS sequence"/>
</dbReference>
<evidence type="ECO:0000256" key="2">
    <source>
        <dbReference type="ARBA" id="ARBA00022840"/>
    </source>
</evidence>
<accession>L8HFH6</accession>
<dbReference type="GO" id="GO:0005524">
    <property type="term" value="F:ATP binding"/>
    <property type="evidence" value="ECO:0007669"/>
    <property type="project" value="UniProtKB-KW"/>
</dbReference>
<protein>
    <submittedName>
        <fullName evidence="3">Selenophosphate synthetase</fullName>
    </submittedName>
</protein>
<dbReference type="STRING" id="1257118.L8HFH6"/>